<reference evidence="2" key="1">
    <citation type="journal article" date="2011" name="Environ. Microbiol.">
        <title>Time-series analyses of Monterey Bay coastal microbial picoplankton using a 'genome proxy' microarray.</title>
        <authorList>
            <person name="Rich V.I."/>
            <person name="Pham V.D."/>
            <person name="Eppley J."/>
            <person name="Shi Y."/>
            <person name="DeLong E.F."/>
        </authorList>
    </citation>
    <scope>NUCLEOTIDE SEQUENCE</scope>
</reference>
<feature type="region of interest" description="Disordered" evidence="1">
    <location>
        <begin position="43"/>
        <end position="63"/>
    </location>
</feature>
<accession>E0XS94</accession>
<proteinExistence type="predicted"/>
<name>E0XS94_9PROT</name>
<organism evidence="2">
    <name type="scientific">uncultured alpha proteobacterium HF0070_17D04</name>
    <dbReference type="NCBI Taxonomy" id="710805"/>
    <lineage>
        <taxon>Bacteria</taxon>
        <taxon>Pseudomonadati</taxon>
        <taxon>Pseudomonadota</taxon>
        <taxon>Alphaproteobacteria</taxon>
        <taxon>environmental samples</taxon>
    </lineage>
</organism>
<protein>
    <submittedName>
        <fullName evidence="2">Uncharacterized protein</fullName>
    </submittedName>
</protein>
<evidence type="ECO:0000313" key="2">
    <source>
        <dbReference type="EMBL" id="ADI17285.1"/>
    </source>
</evidence>
<evidence type="ECO:0000256" key="1">
    <source>
        <dbReference type="SAM" id="MobiDB-lite"/>
    </source>
</evidence>
<dbReference type="AlphaFoldDB" id="E0XS94"/>
<dbReference type="EMBL" id="GU474859">
    <property type="protein sequence ID" value="ADI17285.1"/>
    <property type="molecule type" value="Genomic_DNA"/>
</dbReference>
<sequence length="63" mass="6757">MVKSFEIFLLIPTGFAINFRAVRTWPGALCLHGVALLATSPATGPHKLTGVARGQRLPSLQNN</sequence>